<dbReference type="InterPro" id="IPR050108">
    <property type="entry name" value="CDK"/>
</dbReference>
<dbReference type="Pfam" id="PF00069">
    <property type="entry name" value="Pkinase"/>
    <property type="match status" value="1"/>
</dbReference>
<proteinExistence type="inferred from homology"/>
<dbReference type="PANTHER" id="PTHR24056">
    <property type="entry name" value="CELL DIVISION PROTEIN KINASE"/>
    <property type="match status" value="1"/>
</dbReference>
<dbReference type="PROSITE" id="PS00108">
    <property type="entry name" value="PROTEIN_KINASE_ST"/>
    <property type="match status" value="1"/>
</dbReference>
<evidence type="ECO:0000256" key="2">
    <source>
        <dbReference type="ARBA" id="ARBA00012425"/>
    </source>
</evidence>
<dbReference type="InterPro" id="IPR017441">
    <property type="entry name" value="Protein_kinase_ATP_BS"/>
</dbReference>
<evidence type="ECO:0000256" key="6">
    <source>
        <dbReference type="ARBA" id="ARBA00022777"/>
    </source>
</evidence>
<evidence type="ECO:0000256" key="4">
    <source>
        <dbReference type="ARBA" id="ARBA00022679"/>
    </source>
</evidence>
<dbReference type="InterPro" id="IPR011009">
    <property type="entry name" value="Kinase-like_dom_sf"/>
</dbReference>
<dbReference type="InterPro" id="IPR008271">
    <property type="entry name" value="Ser/Thr_kinase_AS"/>
</dbReference>
<dbReference type="PANTHER" id="PTHR24056:SF171">
    <property type="entry name" value="CYCLIN-DEPENDENT KINASE 20"/>
    <property type="match status" value="1"/>
</dbReference>
<keyword evidence="4" id="KW-0808">Transferase</keyword>
<dbReference type="Gene3D" id="3.30.200.20">
    <property type="entry name" value="Phosphorylase Kinase, domain 1"/>
    <property type="match status" value="1"/>
</dbReference>
<dbReference type="SUPFAM" id="SSF56112">
    <property type="entry name" value="Protein kinase-like (PK-like)"/>
    <property type="match status" value="1"/>
</dbReference>
<reference evidence="17" key="2">
    <citation type="submission" date="2011-02" db="EMBL/GenBank/DDBJ databases">
        <authorList>
            <person name="MacLean D."/>
        </authorList>
    </citation>
    <scope>NUCLEOTIDE SEQUENCE</scope>
</reference>
<evidence type="ECO:0000256" key="15">
    <source>
        <dbReference type="RuleBase" id="RU000304"/>
    </source>
</evidence>
<sequence length="333" mass="37759">MFRENFETIRRLGNGTFGEVFMIREVSSGQLFAGKRIGWTNCDSENDILPRYIVQEVEALRQLSHPNIIGLVDILSDGASVMVIMEYIELDLHRILRRSAPLRESDVRFFLRMMLQGIAYCHSRGILHRDLKPANLLVNSLGELKIADFGLATVFSPADKGRSYSHQVATRWYRAPELLFGSRQYDSGIDLWAIGAIFAELLTAVPLFPGQNDLDQLYRVIQVFGDPEKQWPDVKSLPDYSKISFPAYKPLSLRQVVPEVTPLALDLLVKLLAFDPNQRISAQEALAHPFFLEGPYTSRWLDAGVEGEVEDSIGSKHQRDQDLIVTLFQPLKL</sequence>
<dbReference type="InterPro" id="IPR000719">
    <property type="entry name" value="Prot_kinase_dom"/>
</dbReference>
<evidence type="ECO:0000256" key="13">
    <source>
        <dbReference type="ARBA" id="ARBA00048367"/>
    </source>
</evidence>
<evidence type="ECO:0000256" key="10">
    <source>
        <dbReference type="ARBA" id="ARBA00041902"/>
    </source>
</evidence>
<dbReference type="EC" id="2.7.11.22" evidence="2"/>
<dbReference type="GO" id="GO:0005634">
    <property type="term" value="C:nucleus"/>
    <property type="evidence" value="ECO:0007669"/>
    <property type="project" value="TreeGrafter"/>
</dbReference>
<keyword evidence="7 14" id="KW-0067">ATP-binding</keyword>
<feature type="binding site" evidence="14">
    <location>
        <position position="35"/>
    </location>
    <ligand>
        <name>ATP</name>
        <dbReference type="ChEBI" id="CHEBI:30616"/>
    </ligand>
</feature>
<organism evidence="17">
    <name type="scientific">Albugo laibachii Nc14</name>
    <dbReference type="NCBI Taxonomy" id="890382"/>
    <lineage>
        <taxon>Eukaryota</taxon>
        <taxon>Sar</taxon>
        <taxon>Stramenopiles</taxon>
        <taxon>Oomycota</taxon>
        <taxon>Peronosporomycetes</taxon>
        <taxon>Albuginales</taxon>
        <taxon>Albuginaceae</taxon>
        <taxon>Albugo</taxon>
    </lineage>
</organism>
<keyword evidence="3 15" id="KW-0723">Serine/threonine-protein kinase</keyword>
<evidence type="ECO:0000313" key="17">
    <source>
        <dbReference type="EMBL" id="CCA23380.1"/>
    </source>
</evidence>
<feature type="domain" description="Protein kinase" evidence="16">
    <location>
        <begin position="6"/>
        <end position="291"/>
    </location>
</feature>
<dbReference type="PROSITE" id="PS50011">
    <property type="entry name" value="PROTEIN_KINASE_DOM"/>
    <property type="match status" value="1"/>
</dbReference>
<evidence type="ECO:0000256" key="5">
    <source>
        <dbReference type="ARBA" id="ARBA00022741"/>
    </source>
</evidence>
<comment type="catalytic activity">
    <reaction evidence="13">
        <text>L-seryl-[protein] + ATP = O-phospho-L-seryl-[protein] + ADP + H(+)</text>
        <dbReference type="Rhea" id="RHEA:17989"/>
        <dbReference type="Rhea" id="RHEA-COMP:9863"/>
        <dbReference type="Rhea" id="RHEA-COMP:11604"/>
        <dbReference type="ChEBI" id="CHEBI:15378"/>
        <dbReference type="ChEBI" id="CHEBI:29999"/>
        <dbReference type="ChEBI" id="CHEBI:30616"/>
        <dbReference type="ChEBI" id="CHEBI:83421"/>
        <dbReference type="ChEBI" id="CHEBI:456216"/>
        <dbReference type="EC" id="2.7.11.22"/>
    </reaction>
</comment>
<evidence type="ECO:0000256" key="7">
    <source>
        <dbReference type="ARBA" id="ARBA00022840"/>
    </source>
</evidence>
<evidence type="ECO:0000256" key="1">
    <source>
        <dbReference type="ARBA" id="ARBA00006485"/>
    </source>
</evidence>
<dbReference type="SMART" id="SM00220">
    <property type="entry name" value="S_TKc"/>
    <property type="match status" value="1"/>
</dbReference>
<dbReference type="Gene3D" id="1.10.510.10">
    <property type="entry name" value="Transferase(Phosphotransferase) domain 1"/>
    <property type="match status" value="1"/>
</dbReference>
<dbReference type="FunFam" id="1.10.510.10:FF:000624">
    <property type="entry name" value="Mitogen-activated protein kinase"/>
    <property type="match status" value="1"/>
</dbReference>
<dbReference type="AlphaFoldDB" id="F0WPX9"/>
<dbReference type="GO" id="GO:0004693">
    <property type="term" value="F:cyclin-dependent protein serine/threonine kinase activity"/>
    <property type="evidence" value="ECO:0007669"/>
    <property type="project" value="UniProtKB-EC"/>
</dbReference>
<evidence type="ECO:0000256" key="9">
    <source>
        <dbReference type="ARBA" id="ARBA00039612"/>
    </source>
</evidence>
<comment type="subunit">
    <text evidence="8">May form a complex composed of at least the catalytic subunit CRK2 and a cyclin.</text>
</comment>
<dbReference type="EMBL" id="FR824236">
    <property type="protein sequence ID" value="CCA23380.1"/>
    <property type="molecule type" value="Genomic_DNA"/>
</dbReference>
<evidence type="ECO:0000256" key="14">
    <source>
        <dbReference type="PROSITE-ProRule" id="PRU10141"/>
    </source>
</evidence>
<dbReference type="PROSITE" id="PS00107">
    <property type="entry name" value="PROTEIN_KINASE_ATP"/>
    <property type="match status" value="1"/>
</dbReference>
<dbReference type="HOGENOM" id="CLU_000288_181_1_1"/>
<dbReference type="GO" id="GO:0005524">
    <property type="term" value="F:ATP binding"/>
    <property type="evidence" value="ECO:0007669"/>
    <property type="project" value="UniProtKB-UniRule"/>
</dbReference>
<protein>
    <recommendedName>
        <fullName evidence="9">Cyclin-dependent kinase 2 homolog</fullName>
        <ecNumber evidence="2">2.7.11.22</ecNumber>
    </recommendedName>
    <alternativeName>
        <fullName evidence="10">Cell division control protein 2 homolog</fullName>
    </alternativeName>
    <alternativeName>
        <fullName evidence="11">cdc2-related kinase 2</fullName>
    </alternativeName>
</protein>
<evidence type="ECO:0000256" key="11">
    <source>
        <dbReference type="ARBA" id="ARBA00042858"/>
    </source>
</evidence>
<comment type="similarity">
    <text evidence="1">Belongs to the protein kinase superfamily. CMGC Ser/Thr protein kinase family. CDC2/CDKX subfamily.</text>
</comment>
<evidence type="ECO:0000256" key="8">
    <source>
        <dbReference type="ARBA" id="ARBA00038543"/>
    </source>
</evidence>
<gene>
    <name evidence="17" type="primary">AlNc14C191G8457</name>
    <name evidence="17" type="ORF">ALNC14_095240</name>
</gene>
<keyword evidence="5 14" id="KW-0547">Nucleotide-binding</keyword>
<name>F0WPX9_9STRA</name>
<reference evidence="17" key="1">
    <citation type="journal article" date="2011" name="PLoS Biol.">
        <title>Gene gain and loss during evolution of obligate parasitism in the white rust pathogen of Arabidopsis thaliana.</title>
        <authorList>
            <person name="Kemen E."/>
            <person name="Gardiner A."/>
            <person name="Schultz-Larsen T."/>
            <person name="Kemen A.C."/>
            <person name="Balmuth A.L."/>
            <person name="Robert-Seilaniantz A."/>
            <person name="Bailey K."/>
            <person name="Holub E."/>
            <person name="Studholme D.J."/>
            <person name="Maclean D."/>
            <person name="Jones J.D."/>
        </authorList>
    </citation>
    <scope>NUCLEOTIDE SEQUENCE</scope>
</reference>
<evidence type="ECO:0000256" key="3">
    <source>
        <dbReference type="ARBA" id="ARBA00022527"/>
    </source>
</evidence>
<accession>F0WPX9</accession>
<evidence type="ECO:0000256" key="12">
    <source>
        <dbReference type="ARBA" id="ARBA00047811"/>
    </source>
</evidence>
<evidence type="ECO:0000259" key="16">
    <source>
        <dbReference type="PROSITE" id="PS50011"/>
    </source>
</evidence>
<comment type="catalytic activity">
    <reaction evidence="12">
        <text>L-threonyl-[protein] + ATP = O-phospho-L-threonyl-[protein] + ADP + H(+)</text>
        <dbReference type="Rhea" id="RHEA:46608"/>
        <dbReference type="Rhea" id="RHEA-COMP:11060"/>
        <dbReference type="Rhea" id="RHEA-COMP:11605"/>
        <dbReference type="ChEBI" id="CHEBI:15378"/>
        <dbReference type="ChEBI" id="CHEBI:30013"/>
        <dbReference type="ChEBI" id="CHEBI:30616"/>
        <dbReference type="ChEBI" id="CHEBI:61977"/>
        <dbReference type="ChEBI" id="CHEBI:456216"/>
        <dbReference type="EC" id="2.7.11.22"/>
    </reaction>
</comment>
<keyword evidence="6 17" id="KW-0418">Kinase</keyword>